<feature type="transmembrane region" description="Helical" evidence="7">
    <location>
        <begin position="41"/>
        <end position="63"/>
    </location>
</feature>
<comment type="subcellular location">
    <subcellularLocation>
        <location evidence="1">Endomembrane system</location>
    </subcellularLocation>
</comment>
<dbReference type="GO" id="GO:0012505">
    <property type="term" value="C:endomembrane system"/>
    <property type="evidence" value="ECO:0007669"/>
    <property type="project" value="UniProtKB-SubCell"/>
</dbReference>
<organism evidence="8 9">
    <name type="scientific">Rubus argutus</name>
    <name type="common">Southern blackberry</name>
    <dbReference type="NCBI Taxonomy" id="59490"/>
    <lineage>
        <taxon>Eukaryota</taxon>
        <taxon>Viridiplantae</taxon>
        <taxon>Streptophyta</taxon>
        <taxon>Embryophyta</taxon>
        <taxon>Tracheophyta</taxon>
        <taxon>Spermatophyta</taxon>
        <taxon>Magnoliopsida</taxon>
        <taxon>eudicotyledons</taxon>
        <taxon>Gunneridae</taxon>
        <taxon>Pentapetalae</taxon>
        <taxon>rosids</taxon>
        <taxon>fabids</taxon>
        <taxon>Rosales</taxon>
        <taxon>Rosaceae</taxon>
        <taxon>Rosoideae</taxon>
        <taxon>Rosoideae incertae sedis</taxon>
        <taxon>Rubus</taxon>
    </lineage>
</organism>
<evidence type="ECO:0000256" key="1">
    <source>
        <dbReference type="ARBA" id="ARBA00004308"/>
    </source>
</evidence>
<keyword evidence="9" id="KW-1185">Reference proteome</keyword>
<dbReference type="Proteomes" id="UP001457282">
    <property type="component" value="Unassembled WGS sequence"/>
</dbReference>
<name>A0AAW1W0J3_RUBAR</name>
<dbReference type="Pfam" id="PF03552">
    <property type="entry name" value="Cellulose_synt"/>
    <property type="match status" value="1"/>
</dbReference>
<evidence type="ECO:0000313" key="8">
    <source>
        <dbReference type="EMBL" id="KAK9912816.1"/>
    </source>
</evidence>
<evidence type="ECO:0000256" key="4">
    <source>
        <dbReference type="ARBA" id="ARBA00022692"/>
    </source>
</evidence>
<keyword evidence="3" id="KW-0808">Transferase</keyword>
<sequence length="89" mass="9709">MPSNPLPAYNSLPTLRIDTSFTITAKSADDENFGELYAFEWTTLLILPTTILTINLVGVVAGISDAHKQWVMGQNHGDLYLENSSSHSG</sequence>
<evidence type="ECO:0000256" key="5">
    <source>
        <dbReference type="ARBA" id="ARBA00022989"/>
    </source>
</evidence>
<accession>A0AAW1W0J3</accession>
<dbReference type="InterPro" id="IPR005150">
    <property type="entry name" value="Cellulose_synth"/>
</dbReference>
<proteinExistence type="predicted"/>
<keyword evidence="4 7" id="KW-0812">Transmembrane</keyword>
<dbReference type="GO" id="GO:0016760">
    <property type="term" value="F:cellulose synthase (UDP-forming) activity"/>
    <property type="evidence" value="ECO:0007669"/>
    <property type="project" value="InterPro"/>
</dbReference>
<evidence type="ECO:0000256" key="6">
    <source>
        <dbReference type="ARBA" id="ARBA00023136"/>
    </source>
</evidence>
<reference evidence="8 9" key="1">
    <citation type="journal article" date="2023" name="G3 (Bethesda)">
        <title>A chromosome-length genome assembly and annotation of blackberry (Rubus argutus, cv. 'Hillquist').</title>
        <authorList>
            <person name="Bruna T."/>
            <person name="Aryal R."/>
            <person name="Dudchenko O."/>
            <person name="Sargent D.J."/>
            <person name="Mead D."/>
            <person name="Buti M."/>
            <person name="Cavallini A."/>
            <person name="Hytonen T."/>
            <person name="Andres J."/>
            <person name="Pham M."/>
            <person name="Weisz D."/>
            <person name="Mascagni F."/>
            <person name="Usai G."/>
            <person name="Natali L."/>
            <person name="Bassil N."/>
            <person name="Fernandez G.E."/>
            <person name="Lomsadze A."/>
            <person name="Armour M."/>
            <person name="Olukolu B."/>
            <person name="Poorten T."/>
            <person name="Britton C."/>
            <person name="Davik J."/>
            <person name="Ashrafi H."/>
            <person name="Aiden E.L."/>
            <person name="Borodovsky M."/>
            <person name="Worthington M."/>
        </authorList>
    </citation>
    <scope>NUCLEOTIDE SEQUENCE [LARGE SCALE GENOMIC DNA]</scope>
    <source>
        <strain evidence="8">PI 553951</strain>
    </source>
</reference>
<comment type="caution">
    <text evidence="8">The sequence shown here is derived from an EMBL/GenBank/DDBJ whole genome shotgun (WGS) entry which is preliminary data.</text>
</comment>
<keyword evidence="6 7" id="KW-0472">Membrane</keyword>
<evidence type="ECO:0000256" key="7">
    <source>
        <dbReference type="SAM" id="Phobius"/>
    </source>
</evidence>
<gene>
    <name evidence="8" type="ORF">M0R45_036656</name>
</gene>
<evidence type="ECO:0000313" key="9">
    <source>
        <dbReference type="Proteomes" id="UP001457282"/>
    </source>
</evidence>
<evidence type="ECO:0000256" key="3">
    <source>
        <dbReference type="ARBA" id="ARBA00022679"/>
    </source>
</evidence>
<dbReference type="EMBL" id="JBEDUW010000007">
    <property type="protein sequence ID" value="KAK9912816.1"/>
    <property type="molecule type" value="Genomic_DNA"/>
</dbReference>
<keyword evidence="2" id="KW-0328">Glycosyltransferase</keyword>
<dbReference type="AlphaFoldDB" id="A0AAW1W0J3"/>
<evidence type="ECO:0000256" key="2">
    <source>
        <dbReference type="ARBA" id="ARBA00022676"/>
    </source>
</evidence>
<dbReference type="GO" id="GO:0030244">
    <property type="term" value="P:cellulose biosynthetic process"/>
    <property type="evidence" value="ECO:0007669"/>
    <property type="project" value="InterPro"/>
</dbReference>
<dbReference type="GO" id="GO:0016020">
    <property type="term" value="C:membrane"/>
    <property type="evidence" value="ECO:0007669"/>
    <property type="project" value="InterPro"/>
</dbReference>
<protein>
    <submittedName>
        <fullName evidence="8">Uncharacterized protein</fullName>
    </submittedName>
</protein>
<keyword evidence="5 7" id="KW-1133">Transmembrane helix</keyword>